<dbReference type="Proteomes" id="UP000826573">
    <property type="component" value="Unassembled WGS sequence"/>
</dbReference>
<comment type="caution">
    <text evidence="1">The sequence shown here is derived from an EMBL/GenBank/DDBJ whole genome shotgun (WGS) entry which is preliminary data.</text>
</comment>
<sequence length="152" mass="16782">MGFSIQIPFGPTADDDGFGMCHGIDHTAGRARIIPAETYTIVVELPTNSAVTHEELNEAMLRRLPESTKTMCRIKVYPKDPKDISEVVVKGYGMPFANKGRKCDAFINDNGTIEGRFTLLNILQQQSFSFIVAAPTNAAMKNLFQPLPPPLR</sequence>
<dbReference type="EMBL" id="JAIMJC010000002">
    <property type="protein sequence ID" value="KAH0530098.1"/>
    <property type="molecule type" value="Genomic_DNA"/>
</dbReference>
<evidence type="ECO:0000313" key="1">
    <source>
        <dbReference type="EMBL" id="KAH0530098.1"/>
    </source>
</evidence>
<dbReference type="AlphaFoldDB" id="A0A9P8HLL1"/>
<name>A0A9P8HLL1_9HYPO</name>
<gene>
    <name evidence="1" type="ORF">TsFJ059_004765</name>
</gene>
<accession>A0A9P8HLL1</accession>
<evidence type="ECO:0000313" key="2">
    <source>
        <dbReference type="Proteomes" id="UP000826573"/>
    </source>
</evidence>
<keyword evidence="2" id="KW-1185">Reference proteome</keyword>
<proteinExistence type="predicted"/>
<protein>
    <submittedName>
        <fullName evidence="1">Uncharacterized protein</fullName>
    </submittedName>
</protein>
<reference evidence="1 2" key="1">
    <citation type="submission" date="2021-08" db="EMBL/GenBank/DDBJ databases">
        <title>The highly contiguous genome resource for Trichoderma semiorbis FJ059, a fungal antagonistic to plant pathogens.</title>
        <authorList>
            <person name="Liu T."/>
        </authorList>
    </citation>
    <scope>NUCLEOTIDE SEQUENCE [LARGE SCALE GENOMIC DNA]</scope>
    <source>
        <strain evidence="1 2">FJ059</strain>
    </source>
</reference>
<organism evidence="1 2">
    <name type="scientific">Trichoderma semiorbis</name>
    <dbReference type="NCBI Taxonomy" id="1491008"/>
    <lineage>
        <taxon>Eukaryota</taxon>
        <taxon>Fungi</taxon>
        <taxon>Dikarya</taxon>
        <taxon>Ascomycota</taxon>
        <taxon>Pezizomycotina</taxon>
        <taxon>Sordariomycetes</taxon>
        <taxon>Hypocreomycetidae</taxon>
        <taxon>Hypocreales</taxon>
        <taxon>Hypocreaceae</taxon>
        <taxon>Trichoderma</taxon>
    </lineage>
</organism>